<dbReference type="AlphaFoldDB" id="R0L5U5"/>
<reference evidence="3" key="1">
    <citation type="journal article" date="2013" name="Nat. Genet.">
        <title>The duck genome and transcriptome provide insight into an avian influenza virus reservoir species.</title>
        <authorList>
            <person name="Huang Y."/>
            <person name="Li Y."/>
            <person name="Burt D.W."/>
            <person name="Chen H."/>
            <person name="Zhang Y."/>
            <person name="Qian W."/>
            <person name="Kim H."/>
            <person name="Gan S."/>
            <person name="Zhao Y."/>
            <person name="Li J."/>
            <person name="Yi K."/>
            <person name="Feng H."/>
            <person name="Zhu P."/>
            <person name="Li B."/>
            <person name="Liu Q."/>
            <person name="Fairley S."/>
            <person name="Magor K.E."/>
            <person name="Du Z."/>
            <person name="Hu X."/>
            <person name="Goodman L."/>
            <person name="Tafer H."/>
            <person name="Vignal A."/>
            <person name="Lee T."/>
            <person name="Kim K.W."/>
            <person name="Sheng Z."/>
            <person name="An Y."/>
            <person name="Searle S."/>
            <person name="Herrero J."/>
            <person name="Groenen M.A."/>
            <person name="Crooijmans R.P."/>
            <person name="Faraut T."/>
            <person name="Cai Q."/>
            <person name="Webster R.G."/>
            <person name="Aldridge J.R."/>
            <person name="Warren W.C."/>
            <person name="Bartschat S."/>
            <person name="Kehr S."/>
            <person name="Marz M."/>
            <person name="Stadler P.F."/>
            <person name="Smith J."/>
            <person name="Kraus R.H."/>
            <person name="Zhao Y."/>
            <person name="Ren L."/>
            <person name="Fei J."/>
            <person name="Morisson M."/>
            <person name="Kaiser P."/>
            <person name="Griffin D.K."/>
            <person name="Rao M."/>
            <person name="Pitel F."/>
            <person name="Wang J."/>
            <person name="Li N."/>
        </authorList>
    </citation>
    <scope>NUCLEOTIDE SEQUENCE [LARGE SCALE GENOMIC DNA]</scope>
</reference>
<evidence type="ECO:0000313" key="2">
    <source>
        <dbReference type="EMBL" id="EOB00974.1"/>
    </source>
</evidence>
<gene>
    <name evidence="2" type="ORF">Anapl_00500</name>
</gene>
<proteinExistence type="predicted"/>
<organism evidence="2 3">
    <name type="scientific">Anas platyrhynchos</name>
    <name type="common">Mallard</name>
    <name type="synonym">Anas boschas</name>
    <dbReference type="NCBI Taxonomy" id="8839"/>
    <lineage>
        <taxon>Eukaryota</taxon>
        <taxon>Metazoa</taxon>
        <taxon>Chordata</taxon>
        <taxon>Craniata</taxon>
        <taxon>Vertebrata</taxon>
        <taxon>Euteleostomi</taxon>
        <taxon>Archelosauria</taxon>
        <taxon>Archosauria</taxon>
        <taxon>Dinosauria</taxon>
        <taxon>Saurischia</taxon>
        <taxon>Theropoda</taxon>
        <taxon>Coelurosauria</taxon>
        <taxon>Aves</taxon>
        <taxon>Neognathae</taxon>
        <taxon>Galloanserae</taxon>
        <taxon>Anseriformes</taxon>
        <taxon>Anatidae</taxon>
        <taxon>Anatinae</taxon>
        <taxon>Anas</taxon>
    </lineage>
</organism>
<sequence length="88" mass="9897">MDATKETTGDKNYFTYQREEPAGGDDVHQWQEQQTQLCGMAVVSWHQYVFQPLTSTLQPIGWVRNQNPSVLNSCADEYQTALPMAGGT</sequence>
<evidence type="ECO:0000256" key="1">
    <source>
        <dbReference type="SAM" id="MobiDB-lite"/>
    </source>
</evidence>
<keyword evidence="3" id="KW-1185">Reference proteome</keyword>
<accession>R0L5U5</accession>
<evidence type="ECO:0000313" key="3">
    <source>
        <dbReference type="Proteomes" id="UP000296049"/>
    </source>
</evidence>
<protein>
    <submittedName>
        <fullName evidence="2">Uncharacterized protein</fullName>
    </submittedName>
</protein>
<dbReference type="EMBL" id="KB743145">
    <property type="protein sequence ID" value="EOB00974.1"/>
    <property type="molecule type" value="Genomic_DNA"/>
</dbReference>
<feature type="region of interest" description="Disordered" evidence="1">
    <location>
        <begin position="1"/>
        <end position="24"/>
    </location>
</feature>
<name>R0L5U5_ANAPL</name>
<dbReference type="Proteomes" id="UP000296049">
    <property type="component" value="Unassembled WGS sequence"/>
</dbReference>